<accession>A0A818TCF0</accession>
<dbReference type="EMBL" id="CAJNYU010003572">
    <property type="protein sequence ID" value="CAF3682774.1"/>
    <property type="molecule type" value="Genomic_DNA"/>
</dbReference>
<name>A0A818TCF0_9BILA</name>
<evidence type="ECO:0000313" key="2">
    <source>
        <dbReference type="Proteomes" id="UP000663869"/>
    </source>
</evidence>
<protein>
    <submittedName>
        <fullName evidence="1">Uncharacterized protein</fullName>
    </submittedName>
</protein>
<evidence type="ECO:0000313" key="1">
    <source>
        <dbReference type="EMBL" id="CAF3682774.1"/>
    </source>
</evidence>
<gene>
    <name evidence="1" type="ORF">FME351_LOCUS26487</name>
</gene>
<organism evidence="1 2">
    <name type="scientific">Rotaria socialis</name>
    <dbReference type="NCBI Taxonomy" id="392032"/>
    <lineage>
        <taxon>Eukaryota</taxon>
        <taxon>Metazoa</taxon>
        <taxon>Spiralia</taxon>
        <taxon>Gnathifera</taxon>
        <taxon>Rotifera</taxon>
        <taxon>Eurotatoria</taxon>
        <taxon>Bdelloidea</taxon>
        <taxon>Philodinida</taxon>
        <taxon>Philodinidae</taxon>
        <taxon>Rotaria</taxon>
    </lineage>
</organism>
<dbReference type="AlphaFoldDB" id="A0A818TCF0"/>
<proteinExistence type="predicted"/>
<comment type="caution">
    <text evidence="1">The sequence shown here is derived from an EMBL/GenBank/DDBJ whole genome shotgun (WGS) entry which is preliminary data.</text>
</comment>
<dbReference type="Proteomes" id="UP000663869">
    <property type="component" value="Unassembled WGS sequence"/>
</dbReference>
<reference evidence="1" key="1">
    <citation type="submission" date="2021-02" db="EMBL/GenBank/DDBJ databases">
        <authorList>
            <person name="Nowell W R."/>
        </authorList>
    </citation>
    <scope>NUCLEOTIDE SEQUENCE</scope>
</reference>
<sequence length="77" mass="8948">MDASDCRRPEHISCCQQQKLLSDTNKLSITIELQYKQCLQERLAQLDTEKNCLLVGLEQFLNECQETVFALTRQDID</sequence>